<organism evidence="2 3">
    <name type="scientific">Pararge aegeria aegeria</name>
    <dbReference type="NCBI Taxonomy" id="348720"/>
    <lineage>
        <taxon>Eukaryota</taxon>
        <taxon>Metazoa</taxon>
        <taxon>Ecdysozoa</taxon>
        <taxon>Arthropoda</taxon>
        <taxon>Hexapoda</taxon>
        <taxon>Insecta</taxon>
        <taxon>Pterygota</taxon>
        <taxon>Neoptera</taxon>
        <taxon>Endopterygota</taxon>
        <taxon>Lepidoptera</taxon>
        <taxon>Glossata</taxon>
        <taxon>Ditrysia</taxon>
        <taxon>Papilionoidea</taxon>
        <taxon>Nymphalidae</taxon>
        <taxon>Satyrinae</taxon>
        <taxon>Satyrini</taxon>
        <taxon>Parargina</taxon>
        <taxon>Pararge</taxon>
    </lineage>
</organism>
<feature type="compositionally biased region" description="Basic and acidic residues" evidence="1">
    <location>
        <begin position="270"/>
        <end position="304"/>
    </location>
</feature>
<proteinExistence type="predicted"/>
<dbReference type="PANTHER" id="PTHR10773">
    <property type="entry name" value="DNA-DIRECTED RNA POLYMERASES I, II, AND III SUBUNIT RPABC2"/>
    <property type="match status" value="1"/>
</dbReference>
<sequence length="745" mass="86793">METVSKPAVVKRLIFKTPKKNQKYNSNKLNKALLIPKPVVMRSANTEAEPACIGLTVCDLTNDIREPYQEQNLTEKAIQKELDIFREIERQHEIEEACEHIRREHFEEMNTRSKFVQIESKQLELTNSKIIMEDYNTETPERVPDKILKRCDSKQFFETEESIGEIVKVTNENIEFENDATDGILLCLRNNVEHNNDIDFKCMEDFKEIDINLQENEKVTAEINLINIGIQEDQNSYVGEICKDKKIPEINETVQNESHISENSNLDNKLSGDEKEEKRTDNDKNSNQEKHENVTKNHHDEYITNKRLRQQTRKKYVDFLSDNEDFVWSSSSWENSSSGSVSDGTKKTKKGKKSKKKNERSKKTTKSKVLEEQNEVSEVEGRKKKKQKNKRKENKAKKDSGHEYVNSQGKVIPAKKMKQNPCNPQNCSNACYEITDEKRKAIFLHFWGLSSERRKDWLVSHSKKMGVKRKRADTAKRTNTFNYFINNGEGQAQVCQQFLTCTLDLKQKTLYNTVNNASFGSAKEDMRGKHEPQNKTPNLVTEKVRTYIKELPALPSHYCRKNSTRTYLLTEFRNISNLYRIYKETQIANGNAYAGEKLFKKIFNTEFNIGFHFPRKDKCLKCTQYENNKSFDEEEKRKHLIDKEESAERFKAHQSIHNKDNSVLCASFDLQKVLNTPYGENMMLYYSRKVAVYNLTFYESGTRNGFCYTWSENNGKRGANEISSILEKYINNGIPICRLTLCTPL</sequence>
<evidence type="ECO:0000313" key="2">
    <source>
        <dbReference type="EMBL" id="CAH2226797.1"/>
    </source>
</evidence>
<name>A0A8S4QXQ1_9NEOP</name>
<feature type="region of interest" description="Disordered" evidence="1">
    <location>
        <begin position="253"/>
        <end position="307"/>
    </location>
</feature>
<accession>A0A8S4QXQ1</accession>
<dbReference type="OrthoDB" id="6746758at2759"/>
<dbReference type="PANTHER" id="PTHR10773:SF19">
    <property type="match status" value="1"/>
</dbReference>
<evidence type="ECO:0000256" key="1">
    <source>
        <dbReference type="SAM" id="MobiDB-lite"/>
    </source>
</evidence>
<reference evidence="2" key="1">
    <citation type="submission" date="2022-03" db="EMBL/GenBank/DDBJ databases">
        <authorList>
            <person name="Lindestad O."/>
        </authorList>
    </citation>
    <scope>NUCLEOTIDE SEQUENCE</scope>
</reference>
<dbReference type="EMBL" id="CAKXAJ010022050">
    <property type="protein sequence ID" value="CAH2226797.1"/>
    <property type="molecule type" value="Genomic_DNA"/>
</dbReference>
<dbReference type="Proteomes" id="UP000838756">
    <property type="component" value="Unassembled WGS sequence"/>
</dbReference>
<evidence type="ECO:0000313" key="3">
    <source>
        <dbReference type="Proteomes" id="UP000838756"/>
    </source>
</evidence>
<protein>
    <submittedName>
        <fullName evidence="2">Jg20676 protein</fullName>
    </submittedName>
</protein>
<feature type="compositionally biased region" description="Polar residues" evidence="1">
    <location>
        <begin position="253"/>
        <end position="268"/>
    </location>
</feature>
<keyword evidence="3" id="KW-1185">Reference proteome</keyword>
<feature type="compositionally biased region" description="Basic residues" evidence="1">
    <location>
        <begin position="347"/>
        <end position="366"/>
    </location>
</feature>
<feature type="region of interest" description="Disordered" evidence="1">
    <location>
        <begin position="329"/>
        <end position="406"/>
    </location>
</feature>
<dbReference type="AlphaFoldDB" id="A0A8S4QXQ1"/>
<feature type="compositionally biased region" description="Low complexity" evidence="1">
    <location>
        <begin position="329"/>
        <end position="343"/>
    </location>
</feature>
<gene>
    <name evidence="2" type="primary">jg20676</name>
    <name evidence="2" type="ORF">PAEG_LOCUS7489</name>
</gene>
<feature type="compositionally biased region" description="Basic residues" evidence="1">
    <location>
        <begin position="382"/>
        <end position="395"/>
    </location>
</feature>
<comment type="caution">
    <text evidence="2">The sequence shown here is derived from an EMBL/GenBank/DDBJ whole genome shotgun (WGS) entry which is preliminary data.</text>
</comment>